<evidence type="ECO:0000313" key="3">
    <source>
        <dbReference type="Proteomes" id="UP000199400"/>
    </source>
</evidence>
<dbReference type="RefSeq" id="WP_096331485.1">
    <property type="nucleotide sequence ID" value="NZ_FOMX01000033.1"/>
</dbReference>
<dbReference type="AlphaFoldDB" id="A0A1I2GM64"/>
<dbReference type="Proteomes" id="UP000199400">
    <property type="component" value="Unassembled WGS sequence"/>
</dbReference>
<keyword evidence="3" id="KW-1185">Reference proteome</keyword>
<sequence>MTLRSLASLVLLAPLACSPESKDDSTATDTAGDSTDATGTETGGDTTTGASGDTTMDAETVAPQPSPEATEVCTASCDKFKSCADDPAMFDSAECISDCEALIVFLGHNNPGTHCPDTELNRQDCLSKATCEEIDAYVSPDDPPNQVCQEWDEKLGECAIE</sequence>
<accession>A0A1I2GM64</accession>
<protein>
    <submittedName>
        <fullName evidence="2">Uncharacterized protein</fullName>
    </submittedName>
</protein>
<evidence type="ECO:0000256" key="1">
    <source>
        <dbReference type="SAM" id="MobiDB-lite"/>
    </source>
</evidence>
<gene>
    <name evidence="2" type="ORF">SAMN02745121_07396</name>
</gene>
<reference evidence="3" key="1">
    <citation type="submission" date="2016-10" db="EMBL/GenBank/DDBJ databases">
        <authorList>
            <person name="Varghese N."/>
            <person name="Submissions S."/>
        </authorList>
    </citation>
    <scope>NUCLEOTIDE SEQUENCE [LARGE SCALE GENOMIC DNA]</scope>
    <source>
        <strain evidence="3">ATCC 25963</strain>
    </source>
</reference>
<name>A0A1I2GM64_9BACT</name>
<dbReference type="EMBL" id="FOMX01000033">
    <property type="protein sequence ID" value="SFF18338.1"/>
    <property type="molecule type" value="Genomic_DNA"/>
</dbReference>
<feature type="compositionally biased region" description="Low complexity" evidence="1">
    <location>
        <begin position="27"/>
        <end position="58"/>
    </location>
</feature>
<evidence type="ECO:0000313" key="2">
    <source>
        <dbReference type="EMBL" id="SFF18338.1"/>
    </source>
</evidence>
<organism evidence="2 3">
    <name type="scientific">Nannocystis exedens</name>
    <dbReference type="NCBI Taxonomy" id="54"/>
    <lineage>
        <taxon>Bacteria</taxon>
        <taxon>Pseudomonadati</taxon>
        <taxon>Myxococcota</taxon>
        <taxon>Polyangia</taxon>
        <taxon>Nannocystales</taxon>
        <taxon>Nannocystaceae</taxon>
        <taxon>Nannocystis</taxon>
    </lineage>
</organism>
<feature type="region of interest" description="Disordered" evidence="1">
    <location>
        <begin position="18"/>
        <end position="69"/>
    </location>
</feature>
<proteinExistence type="predicted"/>